<sequence>MGSHLSKLEESKIKKLVHIEINEEEEKEEWDERDRADYERQKQFEKLTTDTVAMKEKMEKMQLASQGMDDCLYNMDGLSSKAPTTLPLKFKISDAEKFDETGDPKQHVRRYISIPEMKGLDEKQTLHAF</sequence>
<dbReference type="EMBL" id="JAZDWU010000001">
    <property type="protein sequence ID" value="KAL0015539.1"/>
    <property type="molecule type" value="Genomic_DNA"/>
</dbReference>
<keyword evidence="2" id="KW-1185">Reference proteome</keyword>
<gene>
    <name evidence="1" type="ORF">SO802_002608</name>
</gene>
<accession>A0AAW2DZL6</accession>
<dbReference type="Proteomes" id="UP001459277">
    <property type="component" value="Unassembled WGS sequence"/>
</dbReference>
<evidence type="ECO:0000313" key="2">
    <source>
        <dbReference type="Proteomes" id="UP001459277"/>
    </source>
</evidence>
<dbReference type="AlphaFoldDB" id="A0AAW2DZL6"/>
<comment type="caution">
    <text evidence="1">The sequence shown here is derived from an EMBL/GenBank/DDBJ whole genome shotgun (WGS) entry which is preliminary data.</text>
</comment>
<organism evidence="1 2">
    <name type="scientific">Lithocarpus litseifolius</name>
    <dbReference type="NCBI Taxonomy" id="425828"/>
    <lineage>
        <taxon>Eukaryota</taxon>
        <taxon>Viridiplantae</taxon>
        <taxon>Streptophyta</taxon>
        <taxon>Embryophyta</taxon>
        <taxon>Tracheophyta</taxon>
        <taxon>Spermatophyta</taxon>
        <taxon>Magnoliopsida</taxon>
        <taxon>eudicotyledons</taxon>
        <taxon>Gunneridae</taxon>
        <taxon>Pentapetalae</taxon>
        <taxon>rosids</taxon>
        <taxon>fabids</taxon>
        <taxon>Fagales</taxon>
        <taxon>Fagaceae</taxon>
        <taxon>Lithocarpus</taxon>
    </lineage>
</organism>
<proteinExistence type="predicted"/>
<protein>
    <submittedName>
        <fullName evidence="1">Uncharacterized protein</fullName>
    </submittedName>
</protein>
<reference evidence="1 2" key="1">
    <citation type="submission" date="2024-01" db="EMBL/GenBank/DDBJ databases">
        <title>A telomere-to-telomere, gap-free genome of sweet tea (Lithocarpus litseifolius).</title>
        <authorList>
            <person name="Zhou J."/>
        </authorList>
    </citation>
    <scope>NUCLEOTIDE SEQUENCE [LARGE SCALE GENOMIC DNA]</scope>
    <source>
        <strain evidence="1">Zhou-2022a</strain>
        <tissue evidence="1">Leaf</tissue>
    </source>
</reference>
<evidence type="ECO:0000313" key="1">
    <source>
        <dbReference type="EMBL" id="KAL0015539.1"/>
    </source>
</evidence>
<name>A0AAW2DZL6_9ROSI</name>